<evidence type="ECO:0000313" key="1">
    <source>
        <dbReference type="EMBL" id="VXC15495.1"/>
    </source>
</evidence>
<proteinExistence type="predicted"/>
<evidence type="ECO:0000313" key="2">
    <source>
        <dbReference type="Proteomes" id="UP000433089"/>
    </source>
</evidence>
<dbReference type="Proteomes" id="UP000433089">
    <property type="component" value="Unassembled WGS sequence"/>
</dbReference>
<organism evidence="1 2">
    <name type="scientific">Bacillus altitudinis</name>
    <dbReference type="NCBI Taxonomy" id="293387"/>
    <lineage>
        <taxon>Bacteria</taxon>
        <taxon>Bacillati</taxon>
        <taxon>Bacillota</taxon>
        <taxon>Bacilli</taxon>
        <taxon>Bacillales</taxon>
        <taxon>Bacillaceae</taxon>
        <taxon>Bacillus</taxon>
    </lineage>
</organism>
<name>A0A653WA20_BACAB</name>
<protein>
    <submittedName>
        <fullName evidence="1">Uncharacterized protein</fullName>
    </submittedName>
</protein>
<sequence length="49" mass="5549">MNPGDVRILHVVHIDPIGGCNDGRKDSDQAGFCDAVYDRKRYVFKSARR</sequence>
<reference evidence="1 2" key="1">
    <citation type="submission" date="2019-10" db="EMBL/GenBank/DDBJ databases">
        <authorList>
            <person name="Karimi E."/>
        </authorList>
    </citation>
    <scope>NUCLEOTIDE SEQUENCE [LARGE SCALE GENOMIC DNA]</scope>
    <source>
        <strain evidence="1">Bacillus sp. 348</strain>
    </source>
</reference>
<accession>A0A653WA20</accession>
<dbReference type="EMBL" id="CABWLH010000010">
    <property type="protein sequence ID" value="VXC15495.1"/>
    <property type="molecule type" value="Genomic_DNA"/>
</dbReference>
<gene>
    <name evidence="1" type="ORF">BACI348_50411</name>
</gene>
<dbReference type="AlphaFoldDB" id="A0A653WA20"/>